<dbReference type="GO" id="GO:0003723">
    <property type="term" value="F:RNA binding"/>
    <property type="evidence" value="ECO:0007669"/>
    <property type="project" value="TreeGrafter"/>
</dbReference>
<keyword evidence="1 4" id="KW-0690">Ribosome biogenesis</keyword>
<evidence type="ECO:0000256" key="4">
    <source>
        <dbReference type="HAMAP-Rule" id="MF_03028"/>
    </source>
</evidence>
<evidence type="ECO:0000259" key="5">
    <source>
        <dbReference type="PROSITE" id="PS50172"/>
    </source>
</evidence>
<dbReference type="SMART" id="SM00292">
    <property type="entry name" value="BRCT"/>
    <property type="match status" value="1"/>
</dbReference>
<dbReference type="GO" id="GO:0030687">
    <property type="term" value="C:preribosome, large subunit precursor"/>
    <property type="evidence" value="ECO:0007669"/>
    <property type="project" value="UniProtKB-UniRule"/>
</dbReference>
<dbReference type="FunCoup" id="A0A7F5QV55">
    <property type="interactions" value="2210"/>
</dbReference>
<keyword evidence="6" id="KW-1185">Reference proteome</keyword>
<dbReference type="InParanoid" id="A0A7F5QV55"/>
<name>A0A7F5QV55_AGRPL</name>
<dbReference type="HAMAP" id="MF_03028">
    <property type="entry name" value="Pescadillo"/>
    <property type="match status" value="1"/>
</dbReference>
<keyword evidence="3 4" id="KW-0539">Nucleus</keyword>
<dbReference type="GO" id="GO:0005654">
    <property type="term" value="C:nucleoplasm"/>
    <property type="evidence" value="ECO:0007669"/>
    <property type="project" value="UniProtKB-SubCell"/>
</dbReference>
<dbReference type="GO" id="GO:0000463">
    <property type="term" value="P:maturation of LSU-rRNA from tricistronic rRNA transcript (SSU-rRNA, 5.8S rRNA, LSU-rRNA)"/>
    <property type="evidence" value="ECO:0007669"/>
    <property type="project" value="UniProtKB-UniRule"/>
</dbReference>
<dbReference type="InterPro" id="IPR036420">
    <property type="entry name" value="BRCT_dom_sf"/>
</dbReference>
<dbReference type="OrthoDB" id="10264910at2759"/>
<dbReference type="GO" id="GO:0000466">
    <property type="term" value="P:maturation of 5.8S rRNA from tricistronic rRNA transcript (SSU-rRNA, 5.8S rRNA, LSU-rRNA)"/>
    <property type="evidence" value="ECO:0007669"/>
    <property type="project" value="UniProtKB-UniRule"/>
</dbReference>
<reference evidence="7" key="1">
    <citation type="submission" date="2025-08" db="UniProtKB">
        <authorList>
            <consortium name="RefSeq"/>
        </authorList>
    </citation>
    <scope>IDENTIFICATION</scope>
    <source>
        <tissue evidence="7">Entire body</tissue>
    </source>
</reference>
<gene>
    <name evidence="7" type="primary">LOC108744501</name>
</gene>
<dbReference type="GO" id="GO:0070545">
    <property type="term" value="C:PeBoW complex"/>
    <property type="evidence" value="ECO:0007669"/>
    <property type="project" value="TreeGrafter"/>
</dbReference>
<dbReference type="RefSeq" id="XP_025828930.1">
    <property type="nucleotide sequence ID" value="XM_025973145.1"/>
</dbReference>
<dbReference type="Proteomes" id="UP000192223">
    <property type="component" value="Unplaced"/>
</dbReference>
<dbReference type="AlphaFoldDB" id="A0A7F5QV55"/>
<dbReference type="FunFam" id="3.40.50.10190:FF:000002">
    <property type="entry name" value="Pescadillo homolog"/>
    <property type="match status" value="1"/>
</dbReference>
<proteinExistence type="inferred from homology"/>
<dbReference type="GO" id="GO:0043021">
    <property type="term" value="F:ribonucleoprotein complex binding"/>
    <property type="evidence" value="ECO:0007669"/>
    <property type="project" value="UniProtKB-UniRule"/>
</dbReference>
<evidence type="ECO:0000313" key="7">
    <source>
        <dbReference type="RefSeq" id="XP_025828930.1"/>
    </source>
</evidence>
<comment type="function">
    <text evidence="4">Required for maturation of ribosomal RNAs and formation of the large ribosomal subunit.</text>
</comment>
<protein>
    <recommendedName>
        <fullName evidence="4">Pescadillo homolog</fullName>
    </recommendedName>
</protein>
<dbReference type="PROSITE" id="PS50172">
    <property type="entry name" value="BRCT"/>
    <property type="match status" value="1"/>
</dbReference>
<dbReference type="InterPro" id="IPR001357">
    <property type="entry name" value="BRCT_dom"/>
</dbReference>
<evidence type="ECO:0000256" key="1">
    <source>
        <dbReference type="ARBA" id="ARBA00022517"/>
    </source>
</evidence>
<keyword evidence="2 4" id="KW-0698">rRNA processing</keyword>
<evidence type="ECO:0000313" key="6">
    <source>
        <dbReference type="Proteomes" id="UP000192223"/>
    </source>
</evidence>
<feature type="domain" description="BRCT" evidence="5">
    <location>
        <begin position="362"/>
        <end position="455"/>
    </location>
</feature>
<dbReference type="CDD" id="cd17709">
    <property type="entry name" value="BRCT_pescadillo_like"/>
    <property type="match status" value="1"/>
</dbReference>
<dbReference type="InterPro" id="IPR010613">
    <property type="entry name" value="PES"/>
</dbReference>
<dbReference type="PANTHER" id="PTHR12221">
    <property type="entry name" value="PESCADILLO - RELATED"/>
    <property type="match status" value="1"/>
</dbReference>
<dbReference type="SUPFAM" id="SSF52113">
    <property type="entry name" value="BRCT domain"/>
    <property type="match status" value="2"/>
</dbReference>
<dbReference type="PANTHER" id="PTHR12221:SF6">
    <property type="entry name" value="PESCADILLO HOMOLOG"/>
    <property type="match status" value="1"/>
</dbReference>
<accession>A0A7F5QV55</accession>
<dbReference type="Pfam" id="PF16589">
    <property type="entry name" value="BRCT_2"/>
    <property type="match status" value="1"/>
</dbReference>
<evidence type="ECO:0000256" key="2">
    <source>
        <dbReference type="ARBA" id="ARBA00022552"/>
    </source>
</evidence>
<dbReference type="GeneID" id="108744501"/>
<organism evidence="6 7">
    <name type="scientific">Agrilus planipennis</name>
    <name type="common">Emerald ash borer</name>
    <name type="synonym">Agrilus marcopoli</name>
    <dbReference type="NCBI Taxonomy" id="224129"/>
    <lineage>
        <taxon>Eukaryota</taxon>
        <taxon>Metazoa</taxon>
        <taxon>Ecdysozoa</taxon>
        <taxon>Arthropoda</taxon>
        <taxon>Hexapoda</taxon>
        <taxon>Insecta</taxon>
        <taxon>Pterygota</taxon>
        <taxon>Neoptera</taxon>
        <taxon>Endopterygota</taxon>
        <taxon>Coleoptera</taxon>
        <taxon>Polyphaga</taxon>
        <taxon>Elateriformia</taxon>
        <taxon>Buprestoidea</taxon>
        <taxon>Buprestidae</taxon>
        <taxon>Agrilinae</taxon>
        <taxon>Agrilus</taxon>
    </lineage>
</organism>
<comment type="similarity">
    <text evidence="4">Belongs to the pescadillo family.</text>
</comment>
<dbReference type="KEGG" id="apln:108744501"/>
<sequence>MVSKRKKKYSTGEGSQFISRKQALKKLQLTLNDFRRLCIIKGIYPREPRNRKRAQKGDTGIKTLYHIKDIQFLMHEPIIWTLRDYKIFNRKVGRAKAVRDFKTMKKFLDNHPTLKLDHIVKERYPTFIDAIRDLDDCLTLCFLFSTFPSLAHIPREQFNLCRRLTIEFMHAIIEAKALRKVFISIKGYYYQAEIKGQTVTWIIPHHFSFEPQSKQEVDFKVMSTFVEFYLIMLGFVNYRLYHSLNLFYPPKLSISTPNESEKALVDENMFLSERIAALNTPLVKTSNEPVEEDIEIDTFSENNPEKIEEARNEAIKIKKLKTLFKGLKFFLNREVPREPLVFIIRCFGGEVSWDKNLFVANNPNNKFKGLKFFLNREVPREPLVFIIRCFGGEVSWDKNLFVGSTFNEDDETITHQVADRPSLEKQYISRYYVQPQWVFDSVNAKELLPVSKYFIGEVLPPHLSPFVNNERNPFEQYIPPEERALMDPAFAEEINKKRQEKENKQVDCIDNNDELEHDNNEIIKTNGLEETEVEKLDPALDKKKKLSVAPGTIYKEEPWMQKKQERQEYKLREKMIKKKHRKIYRAMIRNKKDKAKESWLLRKKRRIIDESKKDNKT</sequence>
<comment type="subcellular location">
    <subcellularLocation>
        <location evidence="4">Nucleus</location>
        <location evidence="4">Nucleolus</location>
    </subcellularLocation>
    <subcellularLocation>
        <location evidence="4">Nucleus</location>
        <location evidence="4">Nucleoplasm</location>
    </subcellularLocation>
</comment>
<evidence type="ECO:0000256" key="3">
    <source>
        <dbReference type="ARBA" id="ARBA00023242"/>
    </source>
</evidence>
<dbReference type="Pfam" id="PF06732">
    <property type="entry name" value="Pescadillo_N"/>
    <property type="match status" value="1"/>
</dbReference>
<dbReference type="Gene3D" id="3.40.50.10190">
    <property type="entry name" value="BRCT domain"/>
    <property type="match status" value="2"/>
</dbReference>